<comment type="pathway">
    <text evidence="2 8">Protein modification; protein glycosylation.</text>
</comment>
<comment type="caution">
    <text evidence="11">The sequence shown here is derived from an EMBL/GenBank/DDBJ whole genome shotgun (WGS) entry which is preliminary data.</text>
</comment>
<dbReference type="GO" id="GO:0008250">
    <property type="term" value="C:oligosaccharyltransferase complex"/>
    <property type="evidence" value="ECO:0007669"/>
    <property type="project" value="TreeGrafter"/>
</dbReference>
<comment type="function">
    <text evidence="8">Subunit of the oligosaccharyl transferase (OST) complex that catalyzes the initial transfer of a defined glycan (Glc(3)Man(9)GlcNAc(2) in eukaryotes) from the lipid carrier dolichol-pyrophosphate to an asparagine residue within an Asn-X-Ser/Thr consensus motif in nascent polypeptide chains, the first step in protein N-glycosylation. N-glycosylation occurs cotranslationally and the complex associates with the Sec61 complex at the channel-forming translocon complex that mediates protein translocation across the endoplasmic reticulum (ER).</text>
</comment>
<keyword evidence="12" id="KW-1185">Reference proteome</keyword>
<keyword evidence="4 8" id="KW-0812">Transmembrane</keyword>
<evidence type="ECO:0000256" key="5">
    <source>
        <dbReference type="ARBA" id="ARBA00022824"/>
    </source>
</evidence>
<comment type="subcellular location">
    <subcellularLocation>
        <location evidence="8">Endoplasmic reticulum membrane</location>
        <topology evidence="8">Single-pass type I membrane protein</topology>
    </subcellularLocation>
    <subcellularLocation>
        <location evidence="1">Membrane</location>
        <topology evidence="1">Single-pass type I membrane protein</topology>
    </subcellularLocation>
</comment>
<dbReference type="EMBL" id="LAEV01001629">
    <property type="protein sequence ID" value="KKA27584.1"/>
    <property type="molecule type" value="Genomic_DNA"/>
</dbReference>
<comment type="subunit">
    <text evidence="8">Component of the oligosaccharyltransferase (OST) complex.</text>
</comment>
<sequence length="460" mass="49983">MKSLFSLAALAFAAIANAASATGSRTLVLVDEDGQKAEFSTFLGDLKSRGFDLTFSTAKAPSLKLFDLGERNYDHIVLLPSKLNNLGSNLTPATLLNFVNADGNILIALSATHPVPGSLALLLAELDISLPADRQTTVVDHFSYDAATAATAHDVLVLPAPQPLRPDVQPYFSPAADQQHQDHVLVFPHGTAHVLGQSPLLAPILRAPDSAYLYAPKTQAAGVAPDDIFATGRQLALVSALQARNSARVTIVGASEMLADKWIESEAAGKKVWNREFAKRVAGWTFKEIGVLRVNEVEHHLNEGVGNVSNPGIYRVKNEVSYSISLSEYKWDQWTPFNVPAADALQLEFSMLSPFHRLALSPTAQSASATVYAANFTVPDQHGIFNFLVNYKRPFMSNVEEKVTVSVRHMAHDEWPRSYEISGAWPWMAGIWVTVAGFVGFSAVWMYSKPAGGAESKKTR</sequence>
<organism evidence="11 12">
    <name type="scientific">Thielaviopsis punctulata</name>
    <dbReference type="NCBI Taxonomy" id="72032"/>
    <lineage>
        <taxon>Eukaryota</taxon>
        <taxon>Fungi</taxon>
        <taxon>Dikarya</taxon>
        <taxon>Ascomycota</taxon>
        <taxon>Pezizomycotina</taxon>
        <taxon>Sordariomycetes</taxon>
        <taxon>Hypocreomycetidae</taxon>
        <taxon>Microascales</taxon>
        <taxon>Ceratocystidaceae</taxon>
        <taxon>Thielaviopsis</taxon>
    </lineage>
</organism>
<protein>
    <recommendedName>
        <fullName evidence="8">Dolichyl-diphosphooligosaccharide--protein glycosyltransferase subunit WBP1</fullName>
        <shortName evidence="8">Oligosaccharyl transferase subunit WBP1</shortName>
    </recommendedName>
</protein>
<evidence type="ECO:0000256" key="6">
    <source>
        <dbReference type="ARBA" id="ARBA00022989"/>
    </source>
</evidence>
<reference evidence="11 12" key="1">
    <citation type="submission" date="2015-03" db="EMBL/GenBank/DDBJ databases">
        <authorList>
            <person name="Radwan O."/>
            <person name="Al-Naeli F.A."/>
            <person name="Rendon G.A."/>
            <person name="Fields C."/>
        </authorList>
    </citation>
    <scope>NUCLEOTIDE SEQUENCE [LARGE SCALE GENOMIC DNA]</scope>
    <source>
        <strain evidence="11">CR-DP1</strain>
    </source>
</reference>
<evidence type="ECO:0000259" key="10">
    <source>
        <dbReference type="Pfam" id="PF23358"/>
    </source>
</evidence>
<dbReference type="AlphaFoldDB" id="A0A0F4ZAN7"/>
<gene>
    <name evidence="11" type="ORF">TD95_001435</name>
</gene>
<accession>A0A0F4ZAN7</accession>
<proteinExistence type="inferred from homology"/>
<keyword evidence="6 8" id="KW-1133">Transmembrane helix</keyword>
<keyword evidence="8" id="KW-0732">Signal</keyword>
<evidence type="ECO:0000256" key="1">
    <source>
        <dbReference type="ARBA" id="ARBA00004479"/>
    </source>
</evidence>
<feature type="transmembrane region" description="Helical" evidence="8">
    <location>
        <begin position="424"/>
        <end position="448"/>
    </location>
</feature>
<dbReference type="Proteomes" id="UP000033483">
    <property type="component" value="Unassembled WGS sequence"/>
</dbReference>
<dbReference type="GO" id="GO:0018279">
    <property type="term" value="P:protein N-linked glycosylation via asparagine"/>
    <property type="evidence" value="ECO:0007669"/>
    <property type="project" value="UniProtKB-UniRule"/>
</dbReference>
<evidence type="ECO:0000313" key="11">
    <source>
        <dbReference type="EMBL" id="KKA27584.1"/>
    </source>
</evidence>
<name>A0A0F4ZAN7_9PEZI</name>
<dbReference type="UniPathway" id="UPA00378"/>
<dbReference type="Pfam" id="PF03345">
    <property type="entry name" value="OST48_N"/>
    <property type="match status" value="1"/>
</dbReference>
<feature type="domain" description="OST48 middle" evidence="10">
    <location>
        <begin position="306"/>
        <end position="449"/>
    </location>
</feature>
<evidence type="ECO:0000256" key="8">
    <source>
        <dbReference type="RuleBase" id="RU361142"/>
    </source>
</evidence>
<evidence type="ECO:0000313" key="12">
    <source>
        <dbReference type="Proteomes" id="UP000033483"/>
    </source>
</evidence>
<keyword evidence="5 8" id="KW-0256">Endoplasmic reticulum</keyword>
<evidence type="ECO:0000256" key="2">
    <source>
        <dbReference type="ARBA" id="ARBA00004922"/>
    </source>
</evidence>
<dbReference type="InterPro" id="IPR055459">
    <property type="entry name" value="OST48_MD"/>
</dbReference>
<dbReference type="OrthoDB" id="29105at2759"/>
<evidence type="ECO:0000259" key="9">
    <source>
        <dbReference type="Pfam" id="PF03345"/>
    </source>
</evidence>
<evidence type="ECO:0000256" key="7">
    <source>
        <dbReference type="ARBA" id="ARBA00023136"/>
    </source>
</evidence>
<comment type="similarity">
    <text evidence="3 8">Belongs to the DDOST 48 kDa subunit family.</text>
</comment>
<dbReference type="PANTHER" id="PTHR10830">
    <property type="entry name" value="DOLICHYL-DIPHOSPHOOLIGOSACCHARIDE--PROTEIN GLYCOSYLTRANSFERASE 48 KDA SUBUNIT"/>
    <property type="match status" value="1"/>
</dbReference>
<evidence type="ECO:0000256" key="4">
    <source>
        <dbReference type="ARBA" id="ARBA00022692"/>
    </source>
</evidence>
<evidence type="ECO:0000256" key="3">
    <source>
        <dbReference type="ARBA" id="ARBA00008743"/>
    </source>
</evidence>
<feature type="domain" description="OST48 N-terminal" evidence="9">
    <location>
        <begin position="25"/>
        <end position="285"/>
    </location>
</feature>
<dbReference type="PANTHER" id="PTHR10830:SF0">
    <property type="entry name" value="DOLICHYL-DIPHOSPHOOLIGOSACCHARIDE--PROTEIN GLYCOSYLTRANSFERASE 48 KDA SUBUNIT"/>
    <property type="match status" value="1"/>
</dbReference>
<dbReference type="InterPro" id="IPR005013">
    <property type="entry name" value="DDOST_48_kDa_subunit"/>
</dbReference>
<dbReference type="InterPro" id="IPR055457">
    <property type="entry name" value="OST48_N"/>
</dbReference>
<feature type="chain" id="PRO_5005117072" description="Dolichyl-diphosphooligosaccharide--protein glycosyltransferase subunit WBP1" evidence="8">
    <location>
        <begin position="19"/>
        <end position="460"/>
    </location>
</feature>
<keyword evidence="7 8" id="KW-0472">Membrane</keyword>
<dbReference type="Pfam" id="PF23358">
    <property type="entry name" value="OST48_MD"/>
    <property type="match status" value="1"/>
</dbReference>
<feature type="signal peptide" evidence="8">
    <location>
        <begin position="1"/>
        <end position="18"/>
    </location>
</feature>